<accession>A0ABC9AR48</accession>
<sequence length="87" mass="9840">MMMSRKRLVYLTVSLFLVLATMASTSQSVEVEGCIGWWCRLRRPCFAAADVEHCNPRGCSYTCLLNSYNQGGYCKRQDNNPTCCCNL</sequence>
<dbReference type="Proteomes" id="UP001497457">
    <property type="component" value="Chromosome 22rd"/>
</dbReference>
<dbReference type="EMBL" id="OZ075133">
    <property type="protein sequence ID" value="CAL4987614.1"/>
    <property type="molecule type" value="Genomic_DNA"/>
</dbReference>
<keyword evidence="4" id="KW-1185">Reference proteome</keyword>
<gene>
    <name evidence="2" type="ORF">URODEC1_LOCUS57395</name>
    <name evidence="3" type="ORF">URODEC1_LOCUS58897</name>
</gene>
<evidence type="ECO:0000313" key="2">
    <source>
        <dbReference type="EMBL" id="CAL4984177.1"/>
    </source>
</evidence>
<reference evidence="2" key="1">
    <citation type="submission" date="2024-10" db="EMBL/GenBank/DDBJ databases">
        <authorList>
            <person name="Ryan C."/>
        </authorList>
    </citation>
    <scope>NUCLEOTIDE SEQUENCE [LARGE SCALE GENOMIC DNA]</scope>
</reference>
<proteinExistence type="predicted"/>
<dbReference type="Proteomes" id="UP001497457">
    <property type="component" value="Chromosome 23rd"/>
</dbReference>
<evidence type="ECO:0000313" key="4">
    <source>
        <dbReference type="Proteomes" id="UP001497457"/>
    </source>
</evidence>
<dbReference type="EMBL" id="OZ075132">
    <property type="protein sequence ID" value="CAL4984177.1"/>
    <property type="molecule type" value="Genomic_DNA"/>
</dbReference>
<evidence type="ECO:0000313" key="3">
    <source>
        <dbReference type="EMBL" id="CAL4987614.1"/>
    </source>
</evidence>
<feature type="chain" id="PRO_5044721543" evidence="1">
    <location>
        <begin position="24"/>
        <end position="87"/>
    </location>
</feature>
<keyword evidence="1" id="KW-0732">Signal</keyword>
<organism evidence="2 4">
    <name type="scientific">Urochloa decumbens</name>
    <dbReference type="NCBI Taxonomy" id="240449"/>
    <lineage>
        <taxon>Eukaryota</taxon>
        <taxon>Viridiplantae</taxon>
        <taxon>Streptophyta</taxon>
        <taxon>Embryophyta</taxon>
        <taxon>Tracheophyta</taxon>
        <taxon>Spermatophyta</taxon>
        <taxon>Magnoliopsida</taxon>
        <taxon>Liliopsida</taxon>
        <taxon>Poales</taxon>
        <taxon>Poaceae</taxon>
        <taxon>PACMAD clade</taxon>
        <taxon>Panicoideae</taxon>
        <taxon>Panicodae</taxon>
        <taxon>Paniceae</taxon>
        <taxon>Melinidinae</taxon>
        <taxon>Urochloa</taxon>
    </lineage>
</organism>
<evidence type="ECO:0000256" key="1">
    <source>
        <dbReference type="SAM" id="SignalP"/>
    </source>
</evidence>
<name>A0ABC9AR48_9POAL</name>
<protein>
    <submittedName>
        <fullName evidence="2">Uncharacterized protein</fullName>
    </submittedName>
</protein>
<feature type="signal peptide" evidence="1">
    <location>
        <begin position="1"/>
        <end position="23"/>
    </location>
</feature>
<dbReference type="AlphaFoldDB" id="A0ABC9AR48"/>